<evidence type="ECO:0000256" key="4">
    <source>
        <dbReference type="SAM" id="SignalP"/>
    </source>
</evidence>
<evidence type="ECO:0000313" key="6">
    <source>
        <dbReference type="Proteomes" id="UP000184520"/>
    </source>
</evidence>
<dbReference type="STRING" id="634436.SAMN05216361_1229"/>
<name>A0A1M5GYN6_9ALTE</name>
<keyword evidence="3" id="KW-0378">Hydrolase</keyword>
<dbReference type="PANTHER" id="PTHR43343">
    <property type="entry name" value="PEPTIDASE S12"/>
    <property type="match status" value="1"/>
</dbReference>
<dbReference type="PANTHER" id="PTHR43343:SF3">
    <property type="entry name" value="PROTEASE DO-LIKE 8, CHLOROPLASTIC"/>
    <property type="match status" value="1"/>
</dbReference>
<feature type="signal peptide" evidence="4">
    <location>
        <begin position="1"/>
        <end position="17"/>
    </location>
</feature>
<accession>A0A1M5GYN6</accession>
<dbReference type="EMBL" id="FQWD01000002">
    <property type="protein sequence ID" value="SHG08776.1"/>
    <property type="molecule type" value="Genomic_DNA"/>
</dbReference>
<dbReference type="GO" id="GO:0008233">
    <property type="term" value="F:peptidase activity"/>
    <property type="evidence" value="ECO:0007669"/>
    <property type="project" value="UniProtKB-KW"/>
</dbReference>
<reference evidence="6" key="1">
    <citation type="submission" date="2016-11" db="EMBL/GenBank/DDBJ databases">
        <authorList>
            <person name="Varghese N."/>
            <person name="Submissions S."/>
        </authorList>
    </citation>
    <scope>NUCLEOTIDE SEQUENCE [LARGE SCALE GENOMIC DNA]</scope>
    <source>
        <strain evidence="6">CGMCC 1.8995</strain>
    </source>
</reference>
<sequence length="253" mass="27329">MKRLCFFLLFLSFVANGQDAINWVSVIQKVKPSVVGIGLHTPMNAPSNQLQGTGFVIGNGKYVATNYHVIAEPLDPEIVQYRAVFVGNAKNTRTLRAEVVGIDPVHDLAILKVEDVLTPLKVGTDEYVPEGTIIGFTGYPIGAVLGLYPATHRGMVAAVTPDAMPAYNSTQLSINMLDRLKQTFMIYQLDATAYPGNSGSAMYRASDGVVIGVMNKVFVAEGKENALSKPSGISYAIPVVHLRELAAKYNINI</sequence>
<dbReference type="GO" id="GO:0006508">
    <property type="term" value="P:proteolysis"/>
    <property type="evidence" value="ECO:0007669"/>
    <property type="project" value="UniProtKB-KW"/>
</dbReference>
<keyword evidence="4" id="KW-0732">Signal</keyword>
<gene>
    <name evidence="5" type="ORF">SAMN05216361_1229</name>
</gene>
<dbReference type="RefSeq" id="WP_073319448.1">
    <property type="nucleotide sequence ID" value="NZ_FQWD01000002.1"/>
</dbReference>
<dbReference type="Gene3D" id="2.40.10.10">
    <property type="entry name" value="Trypsin-like serine proteases"/>
    <property type="match status" value="2"/>
</dbReference>
<keyword evidence="6" id="KW-1185">Reference proteome</keyword>
<dbReference type="AlphaFoldDB" id="A0A1M5GYN6"/>
<evidence type="ECO:0000256" key="2">
    <source>
        <dbReference type="ARBA" id="ARBA00022670"/>
    </source>
</evidence>
<dbReference type="InterPro" id="IPR043504">
    <property type="entry name" value="Peptidase_S1_PA_chymotrypsin"/>
</dbReference>
<dbReference type="OrthoDB" id="212300at2"/>
<evidence type="ECO:0000313" key="5">
    <source>
        <dbReference type="EMBL" id="SHG08776.1"/>
    </source>
</evidence>
<organism evidence="5 6">
    <name type="scientific">Marisediminitalea aggregata</name>
    <dbReference type="NCBI Taxonomy" id="634436"/>
    <lineage>
        <taxon>Bacteria</taxon>
        <taxon>Pseudomonadati</taxon>
        <taxon>Pseudomonadota</taxon>
        <taxon>Gammaproteobacteria</taxon>
        <taxon>Alteromonadales</taxon>
        <taxon>Alteromonadaceae</taxon>
        <taxon>Marisediminitalea</taxon>
    </lineage>
</organism>
<dbReference type="Proteomes" id="UP000184520">
    <property type="component" value="Unassembled WGS sequence"/>
</dbReference>
<dbReference type="SUPFAM" id="SSF50494">
    <property type="entry name" value="Trypsin-like serine proteases"/>
    <property type="match status" value="1"/>
</dbReference>
<protein>
    <submittedName>
        <fullName evidence="5">Trypsin-like peptidase domain-containing protein</fullName>
    </submittedName>
</protein>
<dbReference type="Pfam" id="PF13365">
    <property type="entry name" value="Trypsin_2"/>
    <property type="match status" value="1"/>
</dbReference>
<dbReference type="InterPro" id="IPR051201">
    <property type="entry name" value="Chloro_Bact_Ser_Proteases"/>
</dbReference>
<proteinExistence type="inferred from homology"/>
<feature type="chain" id="PRO_5012544832" evidence="4">
    <location>
        <begin position="18"/>
        <end position="253"/>
    </location>
</feature>
<comment type="similarity">
    <text evidence="1">Belongs to the peptidase S1C family.</text>
</comment>
<dbReference type="InterPro" id="IPR009003">
    <property type="entry name" value="Peptidase_S1_PA"/>
</dbReference>
<evidence type="ECO:0000256" key="3">
    <source>
        <dbReference type="ARBA" id="ARBA00022801"/>
    </source>
</evidence>
<evidence type="ECO:0000256" key="1">
    <source>
        <dbReference type="ARBA" id="ARBA00010541"/>
    </source>
</evidence>
<keyword evidence="2" id="KW-0645">Protease</keyword>